<protein>
    <recommendedName>
        <fullName evidence="2">Glycosyl transferase family 1 domain-containing protein</fullName>
    </recommendedName>
</protein>
<feature type="domain" description="Glycosyl transferase family 1" evidence="2">
    <location>
        <begin position="182"/>
        <end position="342"/>
    </location>
</feature>
<feature type="transmembrane region" description="Helical" evidence="1">
    <location>
        <begin position="82"/>
        <end position="100"/>
    </location>
</feature>
<dbReference type="OrthoDB" id="9772485at2"/>
<evidence type="ECO:0000256" key="1">
    <source>
        <dbReference type="SAM" id="Phobius"/>
    </source>
</evidence>
<evidence type="ECO:0000313" key="3">
    <source>
        <dbReference type="EMBL" id="ANE40858.1"/>
    </source>
</evidence>
<dbReference type="SUPFAM" id="SSF53756">
    <property type="entry name" value="UDP-Glycosyltransferase/glycogen phosphorylase"/>
    <property type="match status" value="1"/>
</dbReference>
<keyword evidence="1" id="KW-1133">Transmembrane helix</keyword>
<keyword evidence="1" id="KW-0812">Transmembrane</keyword>
<keyword evidence="1" id="KW-0472">Membrane</keyword>
<dbReference type="PANTHER" id="PTHR12526">
    <property type="entry name" value="GLYCOSYLTRANSFERASE"/>
    <property type="match status" value="1"/>
</dbReference>
<dbReference type="CDD" id="cd03801">
    <property type="entry name" value="GT4_PimA-like"/>
    <property type="match status" value="1"/>
</dbReference>
<name>A0A172T1I4_FERPE</name>
<dbReference type="EMBL" id="CP011393">
    <property type="protein sequence ID" value="ANE40858.1"/>
    <property type="molecule type" value="Genomic_DNA"/>
</dbReference>
<organism evidence="3 4">
    <name type="scientific">Fervidobacterium pennivorans</name>
    <dbReference type="NCBI Taxonomy" id="93466"/>
    <lineage>
        <taxon>Bacteria</taxon>
        <taxon>Thermotogati</taxon>
        <taxon>Thermotogota</taxon>
        <taxon>Thermotogae</taxon>
        <taxon>Thermotogales</taxon>
        <taxon>Fervidobacteriaceae</taxon>
        <taxon>Fervidobacterium</taxon>
    </lineage>
</organism>
<dbReference type="GO" id="GO:0016757">
    <property type="term" value="F:glycosyltransferase activity"/>
    <property type="evidence" value="ECO:0007669"/>
    <property type="project" value="InterPro"/>
</dbReference>
<evidence type="ECO:0000313" key="4">
    <source>
        <dbReference type="Proteomes" id="UP000077096"/>
    </source>
</evidence>
<dbReference type="Pfam" id="PF00534">
    <property type="entry name" value="Glycos_transf_1"/>
    <property type="match status" value="1"/>
</dbReference>
<evidence type="ECO:0000259" key="2">
    <source>
        <dbReference type="Pfam" id="PF00534"/>
    </source>
</evidence>
<sequence length="372" mass="43504">MKVLFMTNIPSPYRVEFFNELGKYCDLTVLFERDNDKYRRKEWFNFNIRSFKSIFLNCKRIGHNNVLCKDVLKYLNKKKYDLIVVGGYATPTAMLAILHMKMKRIPFILNADGGFIRASESRLTKIVKKLFIRSATWWLSSGKHTTEYLIYYGAKRERIFTYPFTSVRSNEVLDRPLSQEEKENLRNELNISEDKVILSVGRFIPSKGFDVLLKSAAYLPRNYGIYIVGGKPPQEYIELRKQLRLEENVHFVDFKLKPELRKYYMASDLFVLPTRSDVWGLVINEAMANGLPVITTNRCIAGLELVTDYENGFIVPVDDELSLSQKINLILENEALQRNMSIRNLEKIRGYTIEMMAEKHAEIFKIIKRENN</sequence>
<dbReference type="PATRIC" id="fig|93466.3.peg.385"/>
<gene>
    <name evidence="3" type="ORF">JM64_01680</name>
</gene>
<proteinExistence type="predicted"/>
<dbReference type="InterPro" id="IPR001296">
    <property type="entry name" value="Glyco_trans_1"/>
</dbReference>
<dbReference type="Gene3D" id="3.40.50.2000">
    <property type="entry name" value="Glycogen Phosphorylase B"/>
    <property type="match status" value="2"/>
</dbReference>
<accession>A0A172T1I4</accession>
<reference evidence="3 4" key="1">
    <citation type="submission" date="2014-08" db="EMBL/GenBank/DDBJ databases">
        <title>Fervidobacterium pennivorans DYC genome.</title>
        <authorList>
            <person name="Wushke S."/>
        </authorList>
    </citation>
    <scope>NUCLEOTIDE SEQUENCE [LARGE SCALE GENOMIC DNA]</scope>
    <source>
        <strain evidence="3 4">DYC</strain>
    </source>
</reference>
<dbReference type="Proteomes" id="UP000077096">
    <property type="component" value="Chromosome"/>
</dbReference>
<dbReference type="AlphaFoldDB" id="A0A172T1I4"/>
<dbReference type="KEGG" id="fng:JM64_01680"/>